<dbReference type="EMBL" id="MN738866">
    <property type="protein sequence ID" value="QHT28979.1"/>
    <property type="molecule type" value="Genomic_DNA"/>
</dbReference>
<keyword evidence="1" id="KW-1133">Transmembrane helix</keyword>
<reference evidence="3" key="1">
    <citation type="journal article" date="2020" name="Nature">
        <title>Giant virus diversity and host interactions through global metagenomics.</title>
        <authorList>
            <person name="Schulz F."/>
            <person name="Roux S."/>
            <person name="Paez-Espino D."/>
            <person name="Jungbluth S."/>
            <person name="Walsh D.A."/>
            <person name="Denef V.J."/>
            <person name="McMahon K.D."/>
            <person name="Konstantinidis K.T."/>
            <person name="Eloe-Fadrosh E.A."/>
            <person name="Kyrpides N.C."/>
            <person name="Woyke T."/>
        </authorList>
    </citation>
    <scope>NUCLEOTIDE SEQUENCE</scope>
    <source>
        <strain evidence="3">GVMAG-M-3300001351-8</strain>
    </source>
</reference>
<evidence type="ECO:0000313" key="3">
    <source>
        <dbReference type="EMBL" id="QHT28979.1"/>
    </source>
</evidence>
<keyword evidence="1" id="KW-0812">Transmembrane</keyword>
<dbReference type="Pfam" id="PF01593">
    <property type="entry name" value="Amino_oxidase"/>
    <property type="match status" value="1"/>
</dbReference>
<dbReference type="AlphaFoldDB" id="A0A6C0EL17"/>
<feature type="domain" description="Amine oxidase" evidence="2">
    <location>
        <begin position="240"/>
        <end position="285"/>
    </location>
</feature>
<evidence type="ECO:0000256" key="1">
    <source>
        <dbReference type="SAM" id="Phobius"/>
    </source>
</evidence>
<dbReference type="GO" id="GO:0016491">
    <property type="term" value="F:oxidoreductase activity"/>
    <property type="evidence" value="ECO:0007669"/>
    <property type="project" value="InterPro"/>
</dbReference>
<name>A0A6C0EL17_9ZZZZ</name>
<protein>
    <recommendedName>
        <fullName evidence="2">Amine oxidase domain-containing protein</fullName>
    </recommendedName>
</protein>
<accession>A0A6C0EL17</accession>
<proteinExistence type="predicted"/>
<keyword evidence="1" id="KW-0472">Membrane</keyword>
<sequence>MKEIPYFDTTVFSNLSVPIEFFLLYDLEKDYKLTLNLKDKIILVYLGIIYSFAGDRRAYYYSYNIKNVLKKYLSTDGYNYIINFITGPGYGMNKNEISMGHLFHFPVISYLNKNEYTHSHTGKGTDKGEGKGTYTHKSSDGWHVMNGPTSDVWIKPWINYLKNNGVEILNNAEKLDNTQLKKEIIHQILRSKSFQKLIYDHNGFYINKDDVKFVEIWYEWEFINNKQEQVNKKWVNNINNEQFRPPQITSYNNLFLSGAHTKTTINIWSMEGAIESGKITANYILNKYNKPLSKHYKHTGPFYIKLIQYIDNILYKAHLPNIINLFIIFIVIFIVLIINIIL</sequence>
<organism evidence="3">
    <name type="scientific">viral metagenome</name>
    <dbReference type="NCBI Taxonomy" id="1070528"/>
    <lineage>
        <taxon>unclassified sequences</taxon>
        <taxon>metagenomes</taxon>
        <taxon>organismal metagenomes</taxon>
    </lineage>
</organism>
<evidence type="ECO:0000259" key="2">
    <source>
        <dbReference type="Pfam" id="PF01593"/>
    </source>
</evidence>
<dbReference type="InterPro" id="IPR002937">
    <property type="entry name" value="Amino_oxidase"/>
</dbReference>
<dbReference type="SUPFAM" id="SSF51971">
    <property type="entry name" value="Nucleotide-binding domain"/>
    <property type="match status" value="1"/>
</dbReference>
<feature type="transmembrane region" description="Helical" evidence="1">
    <location>
        <begin position="322"/>
        <end position="341"/>
    </location>
</feature>